<dbReference type="AlphaFoldDB" id="A0A8S3YJU7"/>
<accession>A0A8S3YJU7</accession>
<dbReference type="PANTHER" id="PTHR45973">
    <property type="entry name" value="PROTEIN PHOSPHATASE 1 REGULATORY SUBUNIT SDS22-RELATED"/>
    <property type="match status" value="1"/>
</dbReference>
<evidence type="ECO:0000256" key="11">
    <source>
        <dbReference type="ARBA" id="ARBA00040950"/>
    </source>
</evidence>
<keyword evidence="4" id="KW-0677">Repeat</keyword>
<evidence type="ECO:0000256" key="4">
    <source>
        <dbReference type="ARBA" id="ARBA00022737"/>
    </source>
</evidence>
<dbReference type="SUPFAM" id="SSF52075">
    <property type="entry name" value="Outer arm dynein light chain 1"/>
    <property type="match status" value="1"/>
</dbReference>
<dbReference type="SMART" id="SM00365">
    <property type="entry name" value="LRR_SD22"/>
    <property type="match status" value="4"/>
</dbReference>
<dbReference type="EMBL" id="CAJHNH020000095">
    <property type="protein sequence ID" value="CAG5115260.1"/>
    <property type="molecule type" value="Genomic_DNA"/>
</dbReference>
<comment type="subcellular location">
    <subcellularLocation>
        <location evidence="1">Cytoplasm</location>
        <location evidence="1">Cytoskeleton</location>
        <location evidence="1">Flagellum axoneme</location>
    </subcellularLocation>
</comment>
<comment type="similarity">
    <text evidence="10">Belongs to the DRC3 family.</text>
</comment>
<keyword evidence="3" id="KW-0433">Leucine-rich repeat</keyword>
<name>A0A8S3YJU7_9EUPU</name>
<protein>
    <recommendedName>
        <fullName evidence="11">Dynein regulatory complex subunit 3</fullName>
    </recommendedName>
</protein>
<dbReference type="Proteomes" id="UP000678393">
    <property type="component" value="Unassembled WGS sequence"/>
</dbReference>
<gene>
    <name evidence="12" type="ORF">CUNI_LOCUS818</name>
</gene>
<dbReference type="GO" id="GO:0005929">
    <property type="term" value="C:cilium"/>
    <property type="evidence" value="ECO:0007669"/>
    <property type="project" value="TreeGrafter"/>
</dbReference>
<dbReference type="PANTHER" id="PTHR45973:SF12">
    <property type="entry name" value="DYNEIN REGULATORY COMPLEX SUBUNIT 3"/>
    <property type="match status" value="1"/>
</dbReference>
<keyword evidence="6" id="KW-0175">Coiled coil</keyword>
<evidence type="ECO:0000313" key="12">
    <source>
        <dbReference type="EMBL" id="CAG5115260.1"/>
    </source>
</evidence>
<evidence type="ECO:0000256" key="2">
    <source>
        <dbReference type="ARBA" id="ARBA00022490"/>
    </source>
</evidence>
<dbReference type="InterPro" id="IPR050576">
    <property type="entry name" value="Cilia_flagella_integrity"/>
</dbReference>
<keyword evidence="2" id="KW-0963">Cytoplasm</keyword>
<proteinExistence type="inferred from homology"/>
<keyword evidence="5" id="KW-0282">Flagellum</keyword>
<evidence type="ECO:0000256" key="3">
    <source>
        <dbReference type="ARBA" id="ARBA00022614"/>
    </source>
</evidence>
<organism evidence="12 13">
    <name type="scientific">Candidula unifasciata</name>
    <dbReference type="NCBI Taxonomy" id="100452"/>
    <lineage>
        <taxon>Eukaryota</taxon>
        <taxon>Metazoa</taxon>
        <taxon>Spiralia</taxon>
        <taxon>Lophotrochozoa</taxon>
        <taxon>Mollusca</taxon>
        <taxon>Gastropoda</taxon>
        <taxon>Heterobranchia</taxon>
        <taxon>Euthyneura</taxon>
        <taxon>Panpulmonata</taxon>
        <taxon>Eupulmonata</taxon>
        <taxon>Stylommatophora</taxon>
        <taxon>Helicina</taxon>
        <taxon>Helicoidea</taxon>
        <taxon>Geomitridae</taxon>
        <taxon>Candidula</taxon>
    </lineage>
</organism>
<dbReference type="OrthoDB" id="27917at2759"/>
<evidence type="ECO:0000256" key="10">
    <source>
        <dbReference type="ARBA" id="ARBA00038378"/>
    </source>
</evidence>
<evidence type="ECO:0000313" key="13">
    <source>
        <dbReference type="Proteomes" id="UP000678393"/>
    </source>
</evidence>
<keyword evidence="7" id="KW-0969">Cilium</keyword>
<evidence type="ECO:0000256" key="6">
    <source>
        <dbReference type="ARBA" id="ARBA00023054"/>
    </source>
</evidence>
<dbReference type="Pfam" id="PF14580">
    <property type="entry name" value="LRR_9"/>
    <property type="match status" value="1"/>
</dbReference>
<dbReference type="PROSITE" id="PS51450">
    <property type="entry name" value="LRR"/>
    <property type="match status" value="3"/>
</dbReference>
<evidence type="ECO:0000256" key="5">
    <source>
        <dbReference type="ARBA" id="ARBA00022846"/>
    </source>
</evidence>
<evidence type="ECO:0000256" key="9">
    <source>
        <dbReference type="ARBA" id="ARBA00023273"/>
    </source>
</evidence>
<keyword evidence="9" id="KW-0966">Cell projection</keyword>
<evidence type="ECO:0000256" key="8">
    <source>
        <dbReference type="ARBA" id="ARBA00023212"/>
    </source>
</evidence>
<dbReference type="InterPro" id="IPR032675">
    <property type="entry name" value="LRR_dom_sf"/>
</dbReference>
<keyword evidence="8" id="KW-0206">Cytoskeleton</keyword>
<comment type="caution">
    <text evidence="12">The sequence shown here is derived from an EMBL/GenBank/DDBJ whole genome shotgun (WGS) entry which is preliminary data.</text>
</comment>
<dbReference type="InterPro" id="IPR001611">
    <property type="entry name" value="Leu-rich_rpt"/>
</dbReference>
<evidence type="ECO:0000256" key="1">
    <source>
        <dbReference type="ARBA" id="ARBA00004611"/>
    </source>
</evidence>
<sequence length="526" mass="61947">MSRLYDTVEPSVIDEEMLKEAVEEQGPKDEAGKIAKQEGIEFEDVLSLRLDFKNILKIDNIWEFTSLTKLQLDNNIIEQIEGLESLVHLVWLDLSFNNIEVIKGLDTLTKLEDLTLYNNRISRIENMDTLVKLQVFSIGNNEIKDVKDILYLRKFRNLRSLTISNNPVYSDASFRQYVVAFLPELEFLDYRLVDQQEKAQAFDRFQNQIEEQAEKDHKAGSTETLNKQREEEMQLHRNAYVEYLNTDQLFLDMYADDPEGNKLNQISGVYEMLIKLTALCHELFDFGLQEYEKREAEVNMFWDCVNEAKQENKEQGMKAIEEFLRDKNKLLHELESTTDMKLAESRVIEYNNMISALWDKLMGLELQLVEQLEEVIKDFDRNMQDLVAVFLENVQSYLSQLRDLENVHNEKMIECVSTAVEKVAKNELEDDMTEELRMMLIDKDTVLSALTSSHDVHLLKIDNKEDDIVTRIRSWLKNMIDKIHEEEEIQRNRTRVIEINHFIDYLREEIDDLDFGLENFVILPQL</sequence>
<evidence type="ECO:0000256" key="7">
    <source>
        <dbReference type="ARBA" id="ARBA00023069"/>
    </source>
</evidence>
<dbReference type="Gene3D" id="3.80.10.10">
    <property type="entry name" value="Ribonuclease Inhibitor"/>
    <property type="match status" value="1"/>
</dbReference>
<reference evidence="12" key="1">
    <citation type="submission" date="2021-04" db="EMBL/GenBank/DDBJ databases">
        <authorList>
            <consortium name="Molecular Ecology Group"/>
        </authorList>
    </citation>
    <scope>NUCLEOTIDE SEQUENCE</scope>
</reference>
<keyword evidence="13" id="KW-1185">Reference proteome</keyword>